<keyword evidence="3" id="KW-1185">Reference proteome</keyword>
<protein>
    <submittedName>
        <fullName evidence="2">XRE family transcriptional regulator</fullName>
    </submittedName>
</protein>
<sequence>MTTVRVRFFEMFSELKSEGYTQVKIAEALGISQASVSGYIRGEHEISPPVAALMEIRFGYRKEWLLNGELPKKVDQISKKAVSEDVEFARKILKDPELKEILQAILELKKSERDRLFSVIRGFLGKG</sequence>
<dbReference type="SMART" id="SM00530">
    <property type="entry name" value="HTH_XRE"/>
    <property type="match status" value="1"/>
</dbReference>
<evidence type="ECO:0000259" key="1">
    <source>
        <dbReference type="PROSITE" id="PS50943"/>
    </source>
</evidence>
<dbReference type="Proteomes" id="UP000297649">
    <property type="component" value="Unassembled WGS sequence"/>
</dbReference>
<reference evidence="2" key="1">
    <citation type="journal article" date="2019" name="PLoS Negl. Trop. Dis.">
        <title>Revisiting the worldwide diversity of Leptospira species in the environment.</title>
        <authorList>
            <person name="Vincent A.T."/>
            <person name="Schiettekatte O."/>
            <person name="Bourhy P."/>
            <person name="Veyrier F.J."/>
            <person name="Picardeau M."/>
        </authorList>
    </citation>
    <scope>NUCLEOTIDE SEQUENCE [LARGE SCALE GENOMIC DNA]</scope>
    <source>
        <strain evidence="2">201601109</strain>
    </source>
</reference>
<dbReference type="InterPro" id="IPR001387">
    <property type="entry name" value="Cro/C1-type_HTH"/>
</dbReference>
<dbReference type="GO" id="GO:0003677">
    <property type="term" value="F:DNA binding"/>
    <property type="evidence" value="ECO:0007669"/>
    <property type="project" value="InterPro"/>
</dbReference>
<organism evidence="2 3">
    <name type="scientific">Leptospira bandrabouensis</name>
    <dbReference type="NCBI Taxonomy" id="2484903"/>
    <lineage>
        <taxon>Bacteria</taxon>
        <taxon>Pseudomonadati</taxon>
        <taxon>Spirochaetota</taxon>
        <taxon>Spirochaetia</taxon>
        <taxon>Leptospirales</taxon>
        <taxon>Leptospiraceae</taxon>
        <taxon>Leptospira</taxon>
    </lineage>
</organism>
<dbReference type="Gene3D" id="1.10.260.40">
    <property type="entry name" value="lambda repressor-like DNA-binding domains"/>
    <property type="match status" value="1"/>
</dbReference>
<accession>A0A6H3NU51</accession>
<evidence type="ECO:0000313" key="3">
    <source>
        <dbReference type="Proteomes" id="UP000297649"/>
    </source>
</evidence>
<dbReference type="AlphaFoldDB" id="A0A6H3NU51"/>
<dbReference type="Pfam" id="PF01381">
    <property type="entry name" value="HTH_3"/>
    <property type="match status" value="1"/>
</dbReference>
<dbReference type="InterPro" id="IPR010982">
    <property type="entry name" value="Lambda_DNA-bd_dom_sf"/>
</dbReference>
<dbReference type="SUPFAM" id="SSF47413">
    <property type="entry name" value="lambda repressor-like DNA-binding domains"/>
    <property type="match status" value="1"/>
</dbReference>
<comment type="caution">
    <text evidence="2">The sequence shown here is derived from an EMBL/GenBank/DDBJ whole genome shotgun (WGS) entry which is preliminary data.</text>
</comment>
<feature type="domain" description="HTH cro/C1-type" evidence="1">
    <location>
        <begin position="16"/>
        <end position="65"/>
    </location>
</feature>
<gene>
    <name evidence="2" type="ORF">EHR08_11585</name>
</gene>
<name>A0A6H3NU51_9LEPT</name>
<dbReference type="PROSITE" id="PS50943">
    <property type="entry name" value="HTH_CROC1"/>
    <property type="match status" value="1"/>
</dbReference>
<dbReference type="CDD" id="cd00093">
    <property type="entry name" value="HTH_XRE"/>
    <property type="match status" value="1"/>
</dbReference>
<evidence type="ECO:0000313" key="2">
    <source>
        <dbReference type="EMBL" id="TGN13491.1"/>
    </source>
</evidence>
<proteinExistence type="predicted"/>
<dbReference type="EMBL" id="RQHU01000014">
    <property type="protein sequence ID" value="TGN13491.1"/>
    <property type="molecule type" value="Genomic_DNA"/>
</dbReference>